<dbReference type="Gene3D" id="2.60.120.260">
    <property type="entry name" value="Galactose-binding domain-like"/>
    <property type="match status" value="1"/>
</dbReference>
<name>A0A914AAN2_PATMI</name>
<dbReference type="OrthoDB" id="5431405at2759"/>
<proteinExistence type="predicted"/>
<dbReference type="Pfam" id="PF00754">
    <property type="entry name" value="F5_F8_type_C"/>
    <property type="match status" value="1"/>
</dbReference>
<feature type="domain" description="F5/8 type C" evidence="2">
    <location>
        <begin position="91"/>
        <end position="237"/>
    </location>
</feature>
<dbReference type="InterPro" id="IPR000421">
    <property type="entry name" value="FA58C"/>
</dbReference>
<dbReference type="Proteomes" id="UP000887568">
    <property type="component" value="Unplaced"/>
</dbReference>
<dbReference type="EnsemblMetazoa" id="XM_038204511.1">
    <property type="protein sequence ID" value="XP_038060439.1"/>
    <property type="gene ID" value="LOC119731336"/>
</dbReference>
<evidence type="ECO:0000313" key="3">
    <source>
        <dbReference type="EnsemblMetazoa" id="XP_038060439.1"/>
    </source>
</evidence>
<dbReference type="GeneID" id="119731336"/>
<evidence type="ECO:0000259" key="2">
    <source>
        <dbReference type="PROSITE" id="PS50022"/>
    </source>
</evidence>
<dbReference type="AlphaFoldDB" id="A0A914AAN2"/>
<evidence type="ECO:0000256" key="1">
    <source>
        <dbReference type="SAM" id="MobiDB-lite"/>
    </source>
</evidence>
<sequence length="240" mass="26409">MASAFTLCESALPKTQSASNTRPHRPLSTAQLLRAISVLGWCGEPAEGVLLRPPPEPDPDNPDDWMKQVMQEIRKRCPGRRQPSTPAAAECSSPIPLGMEDGTIHDDRITASTAYDNYPAILLFHCSSSSLPSVYSNDANPWIEVNLVEPTVVSGVITQGHHYQDVKKYKVAYKKQPSSDYEHVTDGNGNIKVFIGNTDGQTPVTNLFAESVVATVVRIELIERYVHAALRLELLGCRRD</sequence>
<organism evidence="3 4">
    <name type="scientific">Patiria miniata</name>
    <name type="common">Bat star</name>
    <name type="synonym">Asterina miniata</name>
    <dbReference type="NCBI Taxonomy" id="46514"/>
    <lineage>
        <taxon>Eukaryota</taxon>
        <taxon>Metazoa</taxon>
        <taxon>Echinodermata</taxon>
        <taxon>Eleutherozoa</taxon>
        <taxon>Asterozoa</taxon>
        <taxon>Asteroidea</taxon>
        <taxon>Valvatacea</taxon>
        <taxon>Valvatida</taxon>
        <taxon>Asterinidae</taxon>
        <taxon>Patiria</taxon>
    </lineage>
</organism>
<feature type="region of interest" description="Disordered" evidence="1">
    <location>
        <begin position="1"/>
        <end position="26"/>
    </location>
</feature>
<dbReference type="PANTHER" id="PTHR24543:SF325">
    <property type="entry name" value="F5_8 TYPE C DOMAIN-CONTAINING PROTEIN"/>
    <property type="match status" value="1"/>
</dbReference>
<dbReference type="SMART" id="SM00231">
    <property type="entry name" value="FA58C"/>
    <property type="match status" value="1"/>
</dbReference>
<feature type="region of interest" description="Disordered" evidence="1">
    <location>
        <begin position="76"/>
        <end position="96"/>
    </location>
</feature>
<reference evidence="3" key="1">
    <citation type="submission" date="2022-11" db="UniProtKB">
        <authorList>
            <consortium name="EnsemblMetazoa"/>
        </authorList>
    </citation>
    <scope>IDENTIFICATION</scope>
</reference>
<keyword evidence="4" id="KW-1185">Reference proteome</keyword>
<protein>
    <recommendedName>
        <fullName evidence="2">F5/8 type C domain-containing protein</fullName>
    </recommendedName>
</protein>
<evidence type="ECO:0000313" key="4">
    <source>
        <dbReference type="Proteomes" id="UP000887568"/>
    </source>
</evidence>
<dbReference type="SUPFAM" id="SSF49785">
    <property type="entry name" value="Galactose-binding domain-like"/>
    <property type="match status" value="1"/>
</dbReference>
<dbReference type="RefSeq" id="XP_038060439.1">
    <property type="nucleotide sequence ID" value="XM_038204511.1"/>
</dbReference>
<accession>A0A914AAN2</accession>
<dbReference type="InterPro" id="IPR008979">
    <property type="entry name" value="Galactose-bd-like_sf"/>
</dbReference>
<dbReference type="PANTHER" id="PTHR24543">
    <property type="entry name" value="MULTICOPPER OXIDASE-RELATED"/>
    <property type="match status" value="1"/>
</dbReference>
<dbReference type="PROSITE" id="PS50022">
    <property type="entry name" value="FA58C_3"/>
    <property type="match status" value="1"/>
</dbReference>